<feature type="transmembrane region" description="Helical" evidence="1">
    <location>
        <begin position="6"/>
        <end position="25"/>
    </location>
</feature>
<sequence length="112" mass="13235">MRKIWFFSILSLTIAVIIVCIYIYNIPGSMEEAEKAFDEYLIAQEVKKENIATKEIKKDYKIGGYYFDVTYKDEPPNYRYNYFYQASSKRIVLLVFDGNRGIDEGMKYPPIK</sequence>
<evidence type="ECO:0000256" key="1">
    <source>
        <dbReference type="SAM" id="Phobius"/>
    </source>
</evidence>
<gene>
    <name evidence="2" type="ORF">R6U77_06820</name>
</gene>
<proteinExistence type="predicted"/>
<accession>A0ABZ0S5M4</accession>
<evidence type="ECO:0000313" key="2">
    <source>
        <dbReference type="EMBL" id="WPK13382.1"/>
    </source>
</evidence>
<organism evidence="2 3">
    <name type="scientific">Lysinibacillus louembei</name>
    <dbReference type="NCBI Taxonomy" id="1470088"/>
    <lineage>
        <taxon>Bacteria</taxon>
        <taxon>Bacillati</taxon>
        <taxon>Bacillota</taxon>
        <taxon>Bacilli</taxon>
        <taxon>Bacillales</taxon>
        <taxon>Bacillaceae</taxon>
        <taxon>Lysinibacillus</taxon>
    </lineage>
</organism>
<dbReference type="InterPro" id="IPR021486">
    <property type="entry name" value="DUF3139"/>
</dbReference>
<keyword evidence="1" id="KW-1133">Transmembrane helix</keyword>
<keyword evidence="3" id="KW-1185">Reference proteome</keyword>
<dbReference type="EMBL" id="CP137624">
    <property type="protein sequence ID" value="WPK13382.1"/>
    <property type="molecule type" value="Genomic_DNA"/>
</dbReference>
<protein>
    <submittedName>
        <fullName evidence="2">DUF3139 domain-containing protein</fullName>
    </submittedName>
</protein>
<reference evidence="2 3" key="1">
    <citation type="submission" date="2023-09" db="EMBL/GenBank/DDBJ databases">
        <authorList>
            <person name="Page C.A."/>
            <person name="Perez-Diaz I.M."/>
        </authorList>
    </citation>
    <scope>NUCLEOTIDE SEQUENCE [LARGE SCALE GENOMIC DNA]</scope>
    <source>
        <strain evidence="2 3">Ll15</strain>
    </source>
</reference>
<dbReference type="Pfam" id="PF11337">
    <property type="entry name" value="DUF3139"/>
    <property type="match status" value="1"/>
</dbReference>
<name>A0ABZ0S5M4_9BACI</name>
<dbReference type="Proteomes" id="UP001322664">
    <property type="component" value="Chromosome"/>
</dbReference>
<evidence type="ECO:0000313" key="3">
    <source>
        <dbReference type="Proteomes" id="UP001322664"/>
    </source>
</evidence>
<keyword evidence="1" id="KW-0472">Membrane</keyword>
<keyword evidence="1" id="KW-0812">Transmembrane</keyword>
<dbReference type="RefSeq" id="WP_319837907.1">
    <property type="nucleotide sequence ID" value="NZ_CP137624.1"/>
</dbReference>